<dbReference type="Gene3D" id="3.50.50.60">
    <property type="entry name" value="FAD/NAD(P)-binding domain"/>
    <property type="match status" value="2"/>
</dbReference>
<keyword evidence="3" id="KW-0285">Flavoprotein</keyword>
<dbReference type="EMBL" id="ADLQ01000078">
    <property type="protein sequence ID" value="EGA92641.1"/>
    <property type="molecule type" value="Genomic_DNA"/>
</dbReference>
<dbReference type="InterPro" id="IPR004099">
    <property type="entry name" value="Pyr_nucl-diS_OxRdtase_dimer"/>
</dbReference>
<dbReference type="HOGENOM" id="CLU_003291_1_2_9"/>
<dbReference type="eggNOG" id="COG0446">
    <property type="taxonomic scope" value="Bacteria"/>
</dbReference>
<dbReference type="InterPro" id="IPR016156">
    <property type="entry name" value="FAD/NAD-linked_Rdtase_dimer_sf"/>
</dbReference>
<keyword evidence="5" id="KW-0560">Oxidoreductase</keyword>
<comment type="similarity">
    <text evidence="2">Belongs to the class-III pyridine nucleotide-disulfide oxidoreductase family.</text>
</comment>
<keyword evidence="6" id="KW-0676">Redox-active center</keyword>
<sequence length="566" mass="61534">MHMSRKTVIIGGVAGGATTAARLRRRVEDMEIVLIEKGDNISYANCGLPYYIGGIINDRNELLLQTPEAMRTKFNIDIRVANEVTAIDTRGKRITVTDKKAGTEYTETYDNLVIATGSVPFKPPIPGIDGENLFTVWTIADTDLIKSFVGQRQPKSAAVIGGGFIGLEMAENLRAAGLKVSLIERENQVMPPFDYEMAELLHENMRANQVDLILGDTVNAFHSQNGRTTIHLDSGRSLTADMVILSLGVRPNSRIARDAGIALNKAGGIIVDEFLKTSAEDVYAVGDVIEVTEYITGKTAMIPLAGPANKQARICADNIAGDKTAYHGAMGTSVAKIFDLTAASTGLNEKSLISAGLVKGIDYETVLVNQKSHAGYYPGSVPITLKLIFNKNGGILGAQISGQDGVDKRIDTIASVIHMKGTIYDLEELELAYAPPFSSAKDPVNMLGFVAENVINHLVSFICVHELDQLSRINPDKPDGESYTVLDVREIPERLESAIPGSIHIPLGELRLRLDELVRDELIIVYCAIGVRAYNAARILMQCGFKHVKVLSGGITFYNSMHHRKL</sequence>
<dbReference type="SUPFAM" id="SSF55424">
    <property type="entry name" value="FAD/NAD-linked reductases, dimerisation (C-terminal) domain"/>
    <property type="match status" value="1"/>
</dbReference>
<organism evidence="8 9">
    <name type="scientific">Clostridium symbiosum (strain WAL-14163)</name>
    <dbReference type="NCBI Taxonomy" id="742740"/>
    <lineage>
        <taxon>Bacteria</taxon>
        <taxon>Bacillati</taxon>
        <taxon>Bacillota</taxon>
        <taxon>Clostridia</taxon>
        <taxon>Lachnospirales</taxon>
        <taxon>Lachnospiraceae</taxon>
        <taxon>Otoolea</taxon>
    </lineage>
</organism>
<evidence type="ECO:0000256" key="6">
    <source>
        <dbReference type="ARBA" id="ARBA00023284"/>
    </source>
</evidence>
<dbReference type="InterPro" id="IPR050260">
    <property type="entry name" value="FAD-bd_OxRdtase"/>
</dbReference>
<dbReference type="SMART" id="SM00450">
    <property type="entry name" value="RHOD"/>
    <property type="match status" value="1"/>
</dbReference>
<reference evidence="8 9" key="1">
    <citation type="submission" date="2010-12" db="EMBL/GenBank/DDBJ databases">
        <title>The Genome Sequence of Clostridium symbiosum strain WAL-14163.</title>
        <authorList>
            <person name="Earl A."/>
            <person name="Ward D."/>
            <person name="Feldgarden M."/>
            <person name="Gevers D."/>
            <person name="Finegold S.M."/>
            <person name="Summanen P.H."/>
            <person name="Molitoris D.R."/>
            <person name="Vaisanen M.L."/>
            <person name="Daigneault M."/>
            <person name="Young S.K."/>
            <person name="Zeng Q."/>
            <person name="Gargeya S."/>
            <person name="Fitzgerald M."/>
            <person name="Haas B."/>
            <person name="Abouelleil A."/>
            <person name="Alvarado L."/>
            <person name="Arachchi H.M."/>
            <person name="Berlin A."/>
            <person name="Brown A."/>
            <person name="Chapman S.B."/>
            <person name="Chen Z."/>
            <person name="Dunbar C."/>
            <person name="Freedman E."/>
            <person name="Gearin G."/>
            <person name="Gellesch M."/>
            <person name="Goldberg J."/>
            <person name="Griggs A."/>
            <person name="Gujja S."/>
            <person name="Heilman E."/>
            <person name="Heiman D."/>
            <person name="Howarth C."/>
            <person name="Larson L."/>
            <person name="Lui A."/>
            <person name="MacDonald P.J.P."/>
            <person name="Mehta T."/>
            <person name="Montmayeur A."/>
            <person name="Murphy C."/>
            <person name="Neiman D."/>
            <person name="Pearson M."/>
            <person name="Priest M."/>
            <person name="Roberts A."/>
            <person name="Saif S."/>
            <person name="Shea T."/>
            <person name="Shenoy N."/>
            <person name="Sisk P."/>
            <person name="Stolte C."/>
            <person name="Sykes S."/>
            <person name="White J."/>
            <person name="Yandava C."/>
            <person name="Nusbaum C."/>
            <person name="Birren B."/>
        </authorList>
    </citation>
    <scope>NUCLEOTIDE SEQUENCE [LARGE SCALE GENOMIC DNA]</scope>
    <source>
        <strain evidence="8 9">WAL-14163</strain>
    </source>
</reference>
<dbReference type="InterPro" id="IPR001763">
    <property type="entry name" value="Rhodanese-like_dom"/>
</dbReference>
<dbReference type="Gene3D" id="3.40.250.10">
    <property type="entry name" value="Rhodanese-like domain"/>
    <property type="match status" value="1"/>
</dbReference>
<dbReference type="InterPro" id="IPR023753">
    <property type="entry name" value="FAD/NAD-binding_dom"/>
</dbReference>
<keyword evidence="4" id="KW-0274">FAD</keyword>
<dbReference type="GO" id="GO:0016491">
    <property type="term" value="F:oxidoreductase activity"/>
    <property type="evidence" value="ECO:0007669"/>
    <property type="project" value="UniProtKB-KW"/>
</dbReference>
<dbReference type="InterPro" id="IPR036873">
    <property type="entry name" value="Rhodanese-like_dom_sf"/>
</dbReference>
<comment type="caution">
    <text evidence="8">The sequence shown here is derived from an EMBL/GenBank/DDBJ whole genome shotgun (WGS) entry which is preliminary data.</text>
</comment>
<evidence type="ECO:0000256" key="1">
    <source>
        <dbReference type="ARBA" id="ARBA00001974"/>
    </source>
</evidence>
<dbReference type="SUPFAM" id="SSF51905">
    <property type="entry name" value="FAD/NAD(P)-binding domain"/>
    <property type="match status" value="1"/>
</dbReference>
<dbReference type="PANTHER" id="PTHR43429:SF1">
    <property type="entry name" value="NAD(P)H SULFUR OXIDOREDUCTASE (COA-DEPENDENT)"/>
    <property type="match status" value="1"/>
</dbReference>
<gene>
    <name evidence="8" type="ORF">HMPREF9474_03530</name>
</gene>
<dbReference type="PRINTS" id="PR00368">
    <property type="entry name" value="FADPNR"/>
</dbReference>
<evidence type="ECO:0000259" key="7">
    <source>
        <dbReference type="PROSITE" id="PS50206"/>
    </source>
</evidence>
<dbReference type="Pfam" id="PF02852">
    <property type="entry name" value="Pyr_redox_dim"/>
    <property type="match status" value="1"/>
</dbReference>
<keyword evidence="9" id="KW-1185">Reference proteome</keyword>
<evidence type="ECO:0000313" key="8">
    <source>
        <dbReference type="EMBL" id="EGA92641.1"/>
    </source>
</evidence>
<dbReference type="Proteomes" id="UP000002970">
    <property type="component" value="Unassembled WGS sequence"/>
</dbReference>
<evidence type="ECO:0000256" key="5">
    <source>
        <dbReference type="ARBA" id="ARBA00023002"/>
    </source>
</evidence>
<evidence type="ECO:0000313" key="9">
    <source>
        <dbReference type="Proteomes" id="UP000002970"/>
    </source>
</evidence>
<name>E7GRI5_CLOS6</name>
<dbReference type="AlphaFoldDB" id="E7GRI5"/>
<dbReference type="PRINTS" id="PR00411">
    <property type="entry name" value="PNDRDTASEI"/>
</dbReference>
<evidence type="ECO:0000256" key="3">
    <source>
        <dbReference type="ARBA" id="ARBA00022630"/>
    </source>
</evidence>
<protein>
    <recommendedName>
        <fullName evidence="7">Rhodanese domain-containing protein</fullName>
    </recommendedName>
</protein>
<comment type="cofactor">
    <cofactor evidence="1">
        <name>FAD</name>
        <dbReference type="ChEBI" id="CHEBI:57692"/>
    </cofactor>
</comment>
<dbReference type="STRING" id="1512.GCA_900049235_03812"/>
<dbReference type="PANTHER" id="PTHR43429">
    <property type="entry name" value="PYRIDINE NUCLEOTIDE-DISULFIDE OXIDOREDUCTASE DOMAIN-CONTAINING"/>
    <property type="match status" value="1"/>
</dbReference>
<dbReference type="PROSITE" id="PS50206">
    <property type="entry name" value="RHODANESE_3"/>
    <property type="match status" value="1"/>
</dbReference>
<feature type="domain" description="Rhodanese" evidence="7">
    <location>
        <begin position="479"/>
        <end position="566"/>
    </location>
</feature>
<evidence type="ECO:0000256" key="2">
    <source>
        <dbReference type="ARBA" id="ARBA00009130"/>
    </source>
</evidence>
<accession>E7GRI5</accession>
<dbReference type="InterPro" id="IPR036188">
    <property type="entry name" value="FAD/NAD-bd_sf"/>
</dbReference>
<evidence type="ECO:0000256" key="4">
    <source>
        <dbReference type="ARBA" id="ARBA00022827"/>
    </source>
</evidence>
<dbReference type="Pfam" id="PF00581">
    <property type="entry name" value="Rhodanese"/>
    <property type="match status" value="1"/>
</dbReference>
<proteinExistence type="inferred from homology"/>
<dbReference type="Pfam" id="PF07992">
    <property type="entry name" value="Pyr_redox_2"/>
    <property type="match status" value="1"/>
</dbReference>
<dbReference type="eggNOG" id="COG0607">
    <property type="taxonomic scope" value="Bacteria"/>
</dbReference>
<dbReference type="SUPFAM" id="SSF52821">
    <property type="entry name" value="Rhodanese/Cell cycle control phosphatase"/>
    <property type="match status" value="1"/>
</dbReference>